<name>A0A381FBJ9_9FLAO</name>
<feature type="domain" description="Methyltransferase type 11" evidence="4">
    <location>
        <begin position="39"/>
        <end position="130"/>
    </location>
</feature>
<dbReference type="Gene3D" id="3.40.50.150">
    <property type="entry name" value="Vaccinia Virus protein VP39"/>
    <property type="match status" value="1"/>
</dbReference>
<dbReference type="EC" id="2.1.1.-" evidence="5"/>
<gene>
    <name evidence="5" type="primary">ycgJ</name>
    <name evidence="5" type="ORF">NCTC13532_00559</name>
</gene>
<dbReference type="CDD" id="cd02440">
    <property type="entry name" value="AdoMet_MTases"/>
    <property type="match status" value="1"/>
</dbReference>
<dbReference type="GO" id="GO:0032259">
    <property type="term" value="P:methylation"/>
    <property type="evidence" value="ECO:0007669"/>
    <property type="project" value="UniProtKB-KW"/>
</dbReference>
<dbReference type="SUPFAM" id="SSF53335">
    <property type="entry name" value="S-adenosyl-L-methionine-dependent methyltransferases"/>
    <property type="match status" value="1"/>
</dbReference>
<dbReference type="InterPro" id="IPR051052">
    <property type="entry name" value="Diverse_substrate_MTase"/>
</dbReference>
<reference evidence="5 6" key="1">
    <citation type="submission" date="2018-06" db="EMBL/GenBank/DDBJ databases">
        <authorList>
            <consortium name="Pathogen Informatics"/>
            <person name="Doyle S."/>
        </authorList>
    </citation>
    <scope>NUCLEOTIDE SEQUENCE [LARGE SCALE GENOMIC DNA]</scope>
    <source>
        <strain evidence="5 6">NCTC13532</strain>
    </source>
</reference>
<evidence type="ECO:0000256" key="1">
    <source>
        <dbReference type="ARBA" id="ARBA00008361"/>
    </source>
</evidence>
<dbReference type="GO" id="GO:0008757">
    <property type="term" value="F:S-adenosylmethionine-dependent methyltransferase activity"/>
    <property type="evidence" value="ECO:0007669"/>
    <property type="project" value="InterPro"/>
</dbReference>
<evidence type="ECO:0000313" key="5">
    <source>
        <dbReference type="EMBL" id="SUX43949.1"/>
    </source>
</evidence>
<dbReference type="Proteomes" id="UP000254282">
    <property type="component" value="Unassembled WGS sequence"/>
</dbReference>
<comment type="similarity">
    <text evidence="1">Belongs to the methyltransferase superfamily.</text>
</comment>
<dbReference type="Pfam" id="PF08241">
    <property type="entry name" value="Methyltransf_11"/>
    <property type="match status" value="1"/>
</dbReference>
<dbReference type="PANTHER" id="PTHR44942">
    <property type="entry name" value="METHYLTRANSF_11 DOMAIN-CONTAINING PROTEIN"/>
    <property type="match status" value="1"/>
</dbReference>
<proteinExistence type="inferred from homology"/>
<evidence type="ECO:0000259" key="4">
    <source>
        <dbReference type="Pfam" id="PF08241"/>
    </source>
</evidence>
<keyword evidence="2 5" id="KW-0489">Methyltransferase</keyword>
<dbReference type="InterPro" id="IPR029063">
    <property type="entry name" value="SAM-dependent_MTases_sf"/>
</dbReference>
<organism evidence="5 6">
    <name type="scientific">Chryseobacterium indoltheticum</name>
    <dbReference type="NCBI Taxonomy" id="254"/>
    <lineage>
        <taxon>Bacteria</taxon>
        <taxon>Pseudomonadati</taxon>
        <taxon>Bacteroidota</taxon>
        <taxon>Flavobacteriia</taxon>
        <taxon>Flavobacteriales</taxon>
        <taxon>Weeksellaceae</taxon>
        <taxon>Chryseobacterium group</taxon>
        <taxon>Chryseobacterium</taxon>
    </lineage>
</organism>
<accession>A0A381FBJ9</accession>
<sequence length="264" mass="30295">MDVKYNEIGAGYSLTRQADPYLTERILYHLEPQNSKLYLDIGCGTGNYTCALANKGLNFIGVEPSERMLIEAKRRNQQIEWLIGTAEHIPTENKIFDGIIATLTIHHWTDLKKAFVELNRVLADNGKIVIFTSTPKQMKGYWLNHYFPQMLHSSIIQMPSLSDVQEAIKQTSLEITDIEIYCIEDNLQECFLYSGKNNPDRYFNELLRRGISSFSSLANIEEVKQGLSKLKSDIDNQSFESIKDRYANELGDYSFIIIQKKVAH</sequence>
<evidence type="ECO:0000256" key="2">
    <source>
        <dbReference type="ARBA" id="ARBA00022603"/>
    </source>
</evidence>
<dbReference type="InterPro" id="IPR013216">
    <property type="entry name" value="Methyltransf_11"/>
</dbReference>
<protein>
    <submittedName>
        <fullName evidence="5">Uncharacterized methyltransferase ycgJ</fullName>
        <ecNumber evidence="5">2.1.1.-</ecNumber>
    </submittedName>
</protein>
<dbReference type="PANTHER" id="PTHR44942:SF4">
    <property type="entry name" value="METHYLTRANSFERASE TYPE 11 DOMAIN-CONTAINING PROTEIN"/>
    <property type="match status" value="1"/>
</dbReference>
<evidence type="ECO:0000256" key="3">
    <source>
        <dbReference type="ARBA" id="ARBA00022679"/>
    </source>
</evidence>
<evidence type="ECO:0000313" key="6">
    <source>
        <dbReference type="Proteomes" id="UP000254282"/>
    </source>
</evidence>
<dbReference type="RefSeq" id="WP_115619128.1">
    <property type="nucleotide sequence ID" value="NZ_UFVR01000004.1"/>
</dbReference>
<keyword evidence="3 5" id="KW-0808">Transferase</keyword>
<dbReference type="AlphaFoldDB" id="A0A381FBJ9"/>
<dbReference type="EMBL" id="UFVR01000004">
    <property type="protein sequence ID" value="SUX43949.1"/>
    <property type="molecule type" value="Genomic_DNA"/>
</dbReference>